<accession>A0A165MLP6</accession>
<dbReference type="EMBL" id="KV425677">
    <property type="protein sequence ID" value="KZT18497.1"/>
    <property type="molecule type" value="Genomic_DNA"/>
</dbReference>
<proteinExistence type="predicted"/>
<organism evidence="2 3">
    <name type="scientific">Neolentinus lepideus HHB14362 ss-1</name>
    <dbReference type="NCBI Taxonomy" id="1314782"/>
    <lineage>
        <taxon>Eukaryota</taxon>
        <taxon>Fungi</taxon>
        <taxon>Dikarya</taxon>
        <taxon>Basidiomycota</taxon>
        <taxon>Agaricomycotina</taxon>
        <taxon>Agaricomycetes</taxon>
        <taxon>Gloeophyllales</taxon>
        <taxon>Gloeophyllaceae</taxon>
        <taxon>Neolentinus</taxon>
    </lineage>
</organism>
<feature type="compositionally biased region" description="Polar residues" evidence="1">
    <location>
        <begin position="131"/>
        <end position="152"/>
    </location>
</feature>
<evidence type="ECO:0000313" key="3">
    <source>
        <dbReference type="Proteomes" id="UP000076761"/>
    </source>
</evidence>
<evidence type="ECO:0000313" key="2">
    <source>
        <dbReference type="EMBL" id="KZT18497.1"/>
    </source>
</evidence>
<dbReference type="AlphaFoldDB" id="A0A165MLP6"/>
<dbReference type="InParanoid" id="A0A165MLP6"/>
<reference evidence="2 3" key="1">
    <citation type="journal article" date="2016" name="Mol. Biol. Evol.">
        <title>Comparative Genomics of Early-Diverging Mushroom-Forming Fungi Provides Insights into the Origins of Lignocellulose Decay Capabilities.</title>
        <authorList>
            <person name="Nagy L.G."/>
            <person name="Riley R."/>
            <person name="Tritt A."/>
            <person name="Adam C."/>
            <person name="Daum C."/>
            <person name="Floudas D."/>
            <person name="Sun H."/>
            <person name="Yadav J.S."/>
            <person name="Pangilinan J."/>
            <person name="Larsson K.H."/>
            <person name="Matsuura K."/>
            <person name="Barry K."/>
            <person name="Labutti K."/>
            <person name="Kuo R."/>
            <person name="Ohm R.A."/>
            <person name="Bhattacharya S.S."/>
            <person name="Shirouzu T."/>
            <person name="Yoshinaga Y."/>
            <person name="Martin F.M."/>
            <person name="Grigoriev I.V."/>
            <person name="Hibbett D.S."/>
        </authorList>
    </citation>
    <scope>NUCLEOTIDE SEQUENCE [LARGE SCALE GENOMIC DNA]</scope>
    <source>
        <strain evidence="2 3">HHB14362 ss-1</strain>
    </source>
</reference>
<feature type="region of interest" description="Disordered" evidence="1">
    <location>
        <begin position="122"/>
        <end position="177"/>
    </location>
</feature>
<protein>
    <submittedName>
        <fullName evidence="2">Uncharacterized protein</fullName>
    </submittedName>
</protein>
<sequence length="327" mass="35634">MPRIKVKTQPGADTIPRATTPGTRIIPRGPGSYSQALGRVIPSHQIKKLRKEVLARAPEYLNLELSVRQQDREWETFIHAMTTAFPVFKRFKHSWPLRDFMSQYLGNHRLWLQRKDAAAATKENGKGLENTVDTTTASTNVSRQPLQSTNTIDQPPKDQQLPQDTSRHTATPSIIPRKSLPPARQVYVLVPPKAPADATSSQVSSASTSTLVNSSQVSATLSGSGSGSGQLSISSISSQALTTTSSSAPEPIKAFLASLSPPLPQLGLTFVGIGIINAEYIRAMAAWPASQRHDFLEMLVLSREITRFEMQVVAQGLREMVGLADSD</sequence>
<evidence type="ECO:0000256" key="1">
    <source>
        <dbReference type="SAM" id="MobiDB-lite"/>
    </source>
</evidence>
<keyword evidence="3" id="KW-1185">Reference proteome</keyword>
<name>A0A165MLP6_9AGAM</name>
<gene>
    <name evidence="2" type="ORF">NEOLEDRAFT_1173564</name>
</gene>
<feature type="compositionally biased region" description="Low complexity" evidence="1">
    <location>
        <begin position="153"/>
        <end position="164"/>
    </location>
</feature>
<dbReference type="Proteomes" id="UP000076761">
    <property type="component" value="Unassembled WGS sequence"/>
</dbReference>